<proteinExistence type="inferred from homology"/>
<comment type="similarity">
    <text evidence="3">Belongs to the KLHDC10 family.</text>
</comment>
<keyword evidence="6" id="KW-1185">Reference proteome</keyword>
<keyword evidence="2" id="KW-0677">Repeat</keyword>
<organism evidence="5 6">
    <name type="scientific">Clavelina lepadiformis</name>
    <name type="common">Light-bulb sea squirt</name>
    <name type="synonym">Ascidia lepadiformis</name>
    <dbReference type="NCBI Taxonomy" id="159417"/>
    <lineage>
        <taxon>Eukaryota</taxon>
        <taxon>Metazoa</taxon>
        <taxon>Chordata</taxon>
        <taxon>Tunicata</taxon>
        <taxon>Ascidiacea</taxon>
        <taxon>Aplousobranchia</taxon>
        <taxon>Clavelinidae</taxon>
        <taxon>Clavelina</taxon>
    </lineage>
</organism>
<evidence type="ECO:0000313" key="6">
    <source>
        <dbReference type="Proteomes" id="UP001642483"/>
    </source>
</evidence>
<dbReference type="InterPro" id="IPR006652">
    <property type="entry name" value="Kelch_1"/>
</dbReference>
<evidence type="ECO:0000256" key="3">
    <source>
        <dbReference type="ARBA" id="ARBA00038487"/>
    </source>
</evidence>
<dbReference type="Proteomes" id="UP001642483">
    <property type="component" value="Unassembled WGS sequence"/>
</dbReference>
<dbReference type="SUPFAM" id="SSF117281">
    <property type="entry name" value="Kelch motif"/>
    <property type="match status" value="2"/>
</dbReference>
<protein>
    <recommendedName>
        <fullName evidence="4">Kelch domain-containing protein 10</fullName>
    </recommendedName>
</protein>
<dbReference type="InterPro" id="IPR052125">
    <property type="entry name" value="KLHDC10"/>
</dbReference>
<dbReference type="PANTHER" id="PTHR46428:SF1">
    <property type="entry name" value="KELCH DOMAIN-CONTAINING PROTEIN 10"/>
    <property type="match status" value="1"/>
</dbReference>
<evidence type="ECO:0000256" key="4">
    <source>
        <dbReference type="ARBA" id="ARBA00041041"/>
    </source>
</evidence>
<dbReference type="Pfam" id="PF01344">
    <property type="entry name" value="Kelch_1"/>
    <property type="match status" value="1"/>
</dbReference>
<reference evidence="5 6" key="1">
    <citation type="submission" date="2024-02" db="EMBL/GenBank/DDBJ databases">
        <authorList>
            <person name="Daric V."/>
            <person name="Darras S."/>
        </authorList>
    </citation>
    <scope>NUCLEOTIDE SEQUENCE [LARGE SCALE GENOMIC DNA]</scope>
</reference>
<evidence type="ECO:0000313" key="5">
    <source>
        <dbReference type="EMBL" id="CAK8689337.1"/>
    </source>
</evidence>
<gene>
    <name evidence="5" type="ORF">CVLEPA_LOCUS21356</name>
</gene>
<dbReference type="PANTHER" id="PTHR46428">
    <property type="entry name" value="KELCH DOMAIN-CONTAINING PROTEIN 10"/>
    <property type="match status" value="1"/>
</dbReference>
<evidence type="ECO:0000256" key="1">
    <source>
        <dbReference type="ARBA" id="ARBA00022441"/>
    </source>
</evidence>
<dbReference type="SMART" id="SM00612">
    <property type="entry name" value="Kelch"/>
    <property type="match status" value="1"/>
</dbReference>
<name>A0ABP0GD83_CLALP</name>
<keyword evidence="1" id="KW-0880">Kelch repeat</keyword>
<dbReference type="Gene3D" id="2.120.10.80">
    <property type="entry name" value="Kelch-type beta propeller"/>
    <property type="match status" value="2"/>
</dbReference>
<dbReference type="InterPro" id="IPR015915">
    <property type="entry name" value="Kelch-typ_b-propeller"/>
</dbReference>
<sequence>MLFMEGPSCSTSSLSGGFCLKMHQFVKMEFPGNRKPSARSGHRSVADDNHVWLIGGYNSERNSSNDDDNDSYPLFRELWEYNISTNKWKLHKKDENMPHELASHSAISNGSCMVIFGGTGVPFGEKTSNQLSACQLKTGKWNVIECSGVKPDKIYGQAMVFIGQYLYIYGGTTGYEYNTDLHRLNLKTFVWENLNPANSWNDMPPERYRHEIAQYDNHIFVIGGGTLSSVYQMDQIHVYSTEKNLWRLVQTKPDPKSKLFPNSRRCHSCVQLENKAFICGGYDGRKILEDLWQFELDSLQWTKLAIMPEPVYFHSAAVTTEGCMIIFGGVSRVSSRLNSNSTIRTDSCYRIWLRIPSLQIMCWLTLVQSRPRIRNMTRIQLFNMGITPCYLKKLQCAEGA</sequence>
<accession>A0ABP0GD83</accession>
<dbReference type="EMBL" id="CAWYQH010000108">
    <property type="protein sequence ID" value="CAK8689337.1"/>
    <property type="molecule type" value="Genomic_DNA"/>
</dbReference>
<evidence type="ECO:0000256" key="2">
    <source>
        <dbReference type="ARBA" id="ARBA00022737"/>
    </source>
</evidence>
<dbReference type="Pfam" id="PF24681">
    <property type="entry name" value="Kelch_KLHDC2_KLHL20_DRC7"/>
    <property type="match status" value="1"/>
</dbReference>
<comment type="caution">
    <text evidence="5">The sequence shown here is derived from an EMBL/GenBank/DDBJ whole genome shotgun (WGS) entry which is preliminary data.</text>
</comment>